<dbReference type="AlphaFoldDB" id="A0A8J2BWB6"/>
<dbReference type="Proteomes" id="UP000663859">
    <property type="component" value="Unassembled WGS sequence"/>
</dbReference>
<reference evidence="1" key="1">
    <citation type="submission" date="2021-02" db="EMBL/GenBank/DDBJ databases">
        <authorList>
            <person name="Cremers G."/>
            <person name="Picone N."/>
        </authorList>
    </citation>
    <scope>NUCLEOTIDE SEQUENCE</scope>
    <source>
        <strain evidence="1">PQ17</strain>
    </source>
</reference>
<keyword evidence="2" id="KW-1185">Reference proteome</keyword>
<gene>
    <name evidence="1" type="ORF">MPNT_70030</name>
</gene>
<evidence type="ECO:0000313" key="1">
    <source>
        <dbReference type="EMBL" id="CAF0704466.1"/>
    </source>
</evidence>
<dbReference type="EMBL" id="CAJNOB010000067">
    <property type="protein sequence ID" value="CAF0704466.1"/>
    <property type="molecule type" value="Genomic_DNA"/>
</dbReference>
<evidence type="ECO:0000313" key="2">
    <source>
        <dbReference type="Proteomes" id="UP000663859"/>
    </source>
</evidence>
<proteinExistence type="predicted"/>
<sequence>MSGPIALSSDTRDRRLVAAFFGRKAHTRQITMKNLLSERDRKWTFFPSLVRRETFH</sequence>
<accession>A0A8J2BWB6</accession>
<name>A0A8J2BWB6_9BACT</name>
<organism evidence="1 2">
    <name type="scientific">Candidatus Methylacidithermus pantelleriae</name>
    <dbReference type="NCBI Taxonomy" id="2744239"/>
    <lineage>
        <taxon>Bacteria</taxon>
        <taxon>Pseudomonadati</taxon>
        <taxon>Verrucomicrobiota</taxon>
        <taxon>Methylacidiphilae</taxon>
        <taxon>Methylacidiphilales</taxon>
        <taxon>Methylacidiphilaceae</taxon>
        <taxon>Candidatus Methylacidithermus</taxon>
    </lineage>
</organism>
<protein>
    <submittedName>
        <fullName evidence="1">Uncharacterized protein</fullName>
    </submittedName>
</protein>
<comment type="caution">
    <text evidence="1">The sequence shown here is derived from an EMBL/GenBank/DDBJ whole genome shotgun (WGS) entry which is preliminary data.</text>
</comment>